<dbReference type="STRING" id="935700.jaqu_32670"/>
<sequence>MTGKWTEWDGTSWDSSSQLPDVHWWRMRYGSEGFIGEVQTVPIPLQPEDPTSTEPEADVSQSDPRTDVTQSAPAEPIVGKDGGEPVPDGPEYEPDALRKLLEENYGGGVEQPVPGHVGNEGFDPDAPWFPSLSEFPDPPSPETAITGVIDTGLPLSHYRTTGADGRTRILHAWMQGAEWVPAQSYLPFGREFMKADIDRLLSDFRIDPAHPEVDEEALISSAGLRDMTRDRGERTLARRVAHGAAVLGLAAGRDPIERGGPILLASLPGRQIVGLSGTFLEYFVIYAIYRMVAFCDLLWSRLPEQVRQAQTVQGYPLVINLSFGKQAGARDGASPLADTVRLINTERQKKGRSRLHVILPAGNENLLRGNAAVEVPSNTDTEIDLRVPVEDHTDTFVEIWSDPENGLDGLEISVAAPGAAPPPTAVGPHGSVQSLTNPSGEVIASLYAENRVGADTLTRKLYTLAVAATQTHGERPEAPSGSWRIRLAHAGGDVRKARINVQTDQSARDGASTGRRAHLFDAEYQRYDPTDGRVVDSCDYRPAPVAALALPPAAEAAGATVSRFGTLNALSHGEGLITVAGYRESDGRPAPYSSTGRNGFDPDFAMATDKGPATFGVLTSGAADGSTVAVRGTSFGCAMATRQAAAALRGRPGHGFDLANFLRASLTPVQQPPSWGAACSAKVGPARLTNPVTRLRAAPR</sequence>
<feature type="region of interest" description="Disordered" evidence="1">
    <location>
        <begin position="39"/>
        <end position="88"/>
    </location>
</feature>
<feature type="region of interest" description="Disordered" evidence="1">
    <location>
        <begin position="1"/>
        <end position="20"/>
    </location>
</feature>
<dbReference type="GO" id="GO:0006508">
    <property type="term" value="P:proteolysis"/>
    <property type="evidence" value="ECO:0007669"/>
    <property type="project" value="InterPro"/>
</dbReference>
<dbReference type="InterPro" id="IPR036852">
    <property type="entry name" value="Peptidase_S8/S53_dom_sf"/>
</dbReference>
<dbReference type="Gene3D" id="2.60.120.1290">
    <property type="match status" value="1"/>
</dbReference>
<name>A0A0D1CJP6_9RHOB</name>
<comment type="caution">
    <text evidence="2">The sequence shown here is derived from an EMBL/GenBank/DDBJ whole genome shotgun (WGS) entry which is preliminary data.</text>
</comment>
<proteinExistence type="predicted"/>
<dbReference type="PATRIC" id="fig|935700.4.peg.3375"/>
<dbReference type="OrthoDB" id="8010691at2"/>
<organism evidence="2 3">
    <name type="scientific">Jannaschia aquimarina</name>
    <dbReference type="NCBI Taxonomy" id="935700"/>
    <lineage>
        <taxon>Bacteria</taxon>
        <taxon>Pseudomonadati</taxon>
        <taxon>Pseudomonadota</taxon>
        <taxon>Alphaproteobacteria</taxon>
        <taxon>Rhodobacterales</taxon>
        <taxon>Roseobacteraceae</taxon>
        <taxon>Jannaschia</taxon>
    </lineage>
</organism>
<evidence type="ECO:0000256" key="1">
    <source>
        <dbReference type="SAM" id="MobiDB-lite"/>
    </source>
</evidence>
<gene>
    <name evidence="2" type="ORF">jaqu_32670</name>
</gene>
<dbReference type="AlphaFoldDB" id="A0A0D1CJP6"/>
<dbReference type="GO" id="GO:0004252">
    <property type="term" value="F:serine-type endopeptidase activity"/>
    <property type="evidence" value="ECO:0007669"/>
    <property type="project" value="InterPro"/>
</dbReference>
<reference evidence="2 3" key="1">
    <citation type="submission" date="2015-02" db="EMBL/GenBank/DDBJ databases">
        <title>Genome Sequence of Jannaschia aquimarina DSM28248, a member of the Roseobacter clade.</title>
        <authorList>
            <person name="Voget S."/>
            <person name="Daniel R."/>
        </authorList>
    </citation>
    <scope>NUCLEOTIDE SEQUENCE [LARGE SCALE GENOMIC DNA]</scope>
    <source>
        <strain evidence="2 3">GSW-M26</strain>
    </source>
</reference>
<evidence type="ECO:0008006" key="4">
    <source>
        <dbReference type="Google" id="ProtNLM"/>
    </source>
</evidence>
<dbReference type="Proteomes" id="UP000032232">
    <property type="component" value="Unassembled WGS sequence"/>
</dbReference>
<dbReference type="EMBL" id="JYFE01000060">
    <property type="protein sequence ID" value="KIT14942.1"/>
    <property type="molecule type" value="Genomic_DNA"/>
</dbReference>
<protein>
    <recommendedName>
        <fullName evidence="4">Peptidase S8/S53 domain-containing protein</fullName>
    </recommendedName>
</protein>
<accession>A0A0D1CJP6</accession>
<evidence type="ECO:0000313" key="2">
    <source>
        <dbReference type="EMBL" id="KIT14942.1"/>
    </source>
</evidence>
<feature type="compositionally biased region" description="Polar residues" evidence="1">
    <location>
        <begin position="49"/>
        <end position="72"/>
    </location>
</feature>
<evidence type="ECO:0000313" key="3">
    <source>
        <dbReference type="Proteomes" id="UP000032232"/>
    </source>
</evidence>
<keyword evidence="3" id="KW-1185">Reference proteome</keyword>
<dbReference type="RefSeq" id="WP_043920034.1">
    <property type="nucleotide sequence ID" value="NZ_FZPF01000001.1"/>
</dbReference>
<dbReference type="SUPFAM" id="SSF52743">
    <property type="entry name" value="Subtilisin-like"/>
    <property type="match status" value="1"/>
</dbReference>
<dbReference type="Gene3D" id="3.40.50.200">
    <property type="entry name" value="Peptidase S8/S53 domain"/>
    <property type="match status" value="1"/>
</dbReference>